<feature type="transmembrane region" description="Helical" evidence="5">
    <location>
        <begin position="308"/>
        <end position="328"/>
    </location>
</feature>
<dbReference type="GeneID" id="73379030"/>
<feature type="transmembrane region" description="Helical" evidence="5">
    <location>
        <begin position="281"/>
        <end position="301"/>
    </location>
</feature>
<evidence type="ECO:0000256" key="5">
    <source>
        <dbReference type="SAM" id="Phobius"/>
    </source>
</evidence>
<dbReference type="InterPro" id="IPR026841">
    <property type="entry name" value="Aur1/Ipt1"/>
</dbReference>
<evidence type="ECO:0000313" key="8">
    <source>
        <dbReference type="Proteomes" id="UP001202479"/>
    </source>
</evidence>
<feature type="domain" description="Inositolphosphotransferase Aur1/Ipt1" evidence="6">
    <location>
        <begin position="180"/>
        <end position="344"/>
    </location>
</feature>
<evidence type="ECO:0000256" key="2">
    <source>
        <dbReference type="ARBA" id="ARBA00022692"/>
    </source>
</evidence>
<evidence type="ECO:0000259" key="6">
    <source>
        <dbReference type="Pfam" id="PF14378"/>
    </source>
</evidence>
<proteinExistence type="predicted"/>
<feature type="transmembrane region" description="Helical" evidence="5">
    <location>
        <begin position="6"/>
        <end position="26"/>
    </location>
</feature>
<dbReference type="Proteomes" id="UP001202479">
    <property type="component" value="Unassembled WGS sequence"/>
</dbReference>
<evidence type="ECO:0000256" key="4">
    <source>
        <dbReference type="ARBA" id="ARBA00023136"/>
    </source>
</evidence>
<dbReference type="GO" id="GO:0030148">
    <property type="term" value="P:sphingolipid biosynthetic process"/>
    <property type="evidence" value="ECO:0007669"/>
    <property type="project" value="TreeGrafter"/>
</dbReference>
<gene>
    <name evidence="7" type="ORF">KGF56_001413</name>
</gene>
<keyword evidence="4 5" id="KW-0472">Membrane</keyword>
<evidence type="ECO:0000256" key="3">
    <source>
        <dbReference type="ARBA" id="ARBA00022989"/>
    </source>
</evidence>
<feature type="transmembrane region" description="Helical" evidence="5">
    <location>
        <begin position="334"/>
        <end position="353"/>
    </location>
</feature>
<keyword evidence="3 5" id="KW-1133">Transmembrane helix</keyword>
<keyword evidence="2 5" id="KW-0812">Transmembrane</keyword>
<comment type="subcellular location">
    <subcellularLocation>
        <location evidence="1">Membrane</location>
        <topology evidence="1">Multi-pass membrane protein</topology>
    </subcellularLocation>
</comment>
<organism evidence="7 8">
    <name type="scientific">Candida oxycetoniae</name>
    <dbReference type="NCBI Taxonomy" id="497107"/>
    <lineage>
        <taxon>Eukaryota</taxon>
        <taxon>Fungi</taxon>
        <taxon>Dikarya</taxon>
        <taxon>Ascomycota</taxon>
        <taxon>Saccharomycotina</taxon>
        <taxon>Pichiomycetes</taxon>
        <taxon>Debaryomycetaceae</taxon>
        <taxon>Candida/Lodderomyces clade</taxon>
        <taxon>Candida</taxon>
    </lineage>
</organism>
<name>A0AAI9T079_9ASCO</name>
<feature type="transmembrane region" description="Helical" evidence="5">
    <location>
        <begin position="150"/>
        <end position="169"/>
    </location>
</feature>
<dbReference type="InterPro" id="IPR052185">
    <property type="entry name" value="IPC_Synthase-Related"/>
</dbReference>
<dbReference type="AlphaFoldDB" id="A0AAI9T079"/>
<dbReference type="Gene3D" id="1.20.144.10">
    <property type="entry name" value="Phosphatidic acid phosphatase type 2/haloperoxidase"/>
    <property type="match status" value="1"/>
</dbReference>
<dbReference type="GO" id="GO:0070916">
    <property type="term" value="C:inositol phosphoceramide synthase complex"/>
    <property type="evidence" value="ECO:0007669"/>
    <property type="project" value="TreeGrafter"/>
</dbReference>
<dbReference type="CDD" id="cd03386">
    <property type="entry name" value="PAP2_Aur1_like"/>
    <property type="match status" value="1"/>
</dbReference>
<feature type="transmembrane region" description="Helical" evidence="5">
    <location>
        <begin position="216"/>
        <end position="240"/>
    </location>
</feature>
<protein>
    <submittedName>
        <fullName evidence="7">IPT1</fullName>
    </submittedName>
</protein>
<dbReference type="RefSeq" id="XP_049181551.1">
    <property type="nucleotide sequence ID" value="XM_049322534.1"/>
</dbReference>
<evidence type="ECO:0000256" key="1">
    <source>
        <dbReference type="ARBA" id="ARBA00004141"/>
    </source>
</evidence>
<dbReference type="Pfam" id="PF14378">
    <property type="entry name" value="PAP2_3"/>
    <property type="match status" value="1"/>
</dbReference>
<keyword evidence="8" id="KW-1185">Reference proteome</keyword>
<dbReference type="GO" id="GO:0006676">
    <property type="term" value="P:mannosyl diphosphorylinositol ceramide metabolic process"/>
    <property type="evidence" value="ECO:0007669"/>
    <property type="project" value="TreeGrafter"/>
</dbReference>
<dbReference type="PANTHER" id="PTHR31310">
    <property type="match status" value="1"/>
</dbReference>
<dbReference type="PANTHER" id="PTHR31310:SF8">
    <property type="entry name" value="INOSITOLPHOSPHOTRANSFERASE 1"/>
    <property type="match status" value="1"/>
</dbReference>
<accession>A0AAI9T079</accession>
<reference evidence="7" key="1">
    <citation type="journal article" date="2022" name="DNA Res.">
        <title>Genome analysis of five recently described species of the CUG-Ser clade uncovers Candida theae as a new hybrid lineage with pathogenic potential in the Candida parapsilosis species complex.</title>
        <authorList>
            <person name="Mixao V."/>
            <person name="Del Olmo V."/>
            <person name="Hegedusova E."/>
            <person name="Saus E."/>
            <person name="Pryszcz L."/>
            <person name="Cillingova A."/>
            <person name="Nosek J."/>
            <person name="Gabaldon T."/>
        </authorList>
    </citation>
    <scope>NUCLEOTIDE SEQUENCE</scope>
    <source>
        <strain evidence="7">CBS 10844</strain>
    </source>
</reference>
<dbReference type="EMBL" id="JAHUZD010000027">
    <property type="protein sequence ID" value="KAI3405806.2"/>
    <property type="molecule type" value="Genomic_DNA"/>
</dbReference>
<dbReference type="GO" id="GO:0016020">
    <property type="term" value="C:membrane"/>
    <property type="evidence" value="ECO:0007669"/>
    <property type="project" value="UniProtKB-SubCell"/>
</dbReference>
<feature type="transmembrane region" description="Helical" evidence="5">
    <location>
        <begin position="181"/>
        <end position="204"/>
    </location>
</feature>
<comment type="caution">
    <text evidence="7">The sequence shown here is derived from an EMBL/GenBank/DDBJ whole genome shotgun (WGS) entry which is preliminary data.</text>
</comment>
<sequence length="396" mass="45040">MFESLGGSILTILFSLAVSFLLYLGAYKQKKKSIAINSNGKLYERENSTSVESFLGSASSNCGGSSSESSSNIEMVSIKGGDIEEDKQYEFVKHPPQEYNFQADPYHKDLTFFPTTTTSQVNFAAMTINEKITTMIKNSQHTKSLPFNSWYLAPSILLVSSWFILNFVYYLKDPICTWKDLLAWTSYVLGHITVPIVTAVWLYVFHAPGVVKSYGFALGFQNICGVCTHLLFPCAPPWFIHMYGEDAPADYEMLGYAAGLIRVDVALGTHLNSKGFHLSPIVFGAVPSLHSAMAVMTFFFVAYYSRWVFVKVLSLSFVVVQWWATIYLDHHWRLDLFVGMGYATFWFTVIYCWRLKKCNEKFIQSRLNYEFLAGGSTMGMRVFRNTNFQWFFDPLS</sequence>
<evidence type="ECO:0000313" key="7">
    <source>
        <dbReference type="EMBL" id="KAI3405806.2"/>
    </source>
</evidence>